<gene>
    <name evidence="2" type="ORF">BL253_14000</name>
</gene>
<dbReference type="AlphaFoldDB" id="A0A1V2IB56"/>
<comment type="caution">
    <text evidence="2">The sequence shown here is derived from an EMBL/GenBank/DDBJ whole genome shotgun (WGS) entry which is preliminary data.</text>
</comment>
<sequence>MAEQGGWWGKVVHRLTADDDELEAEDLQRAARAEGAVPIGGCQDHEAACVAGTVRSVTVRTRSGAPSLEVEVYDGSGCVTLVFLGRRQIPGLDAGRSLKATGRISRDDRRTTIFNPRYELLPVASH</sequence>
<accession>A0A1V2IB56</accession>
<dbReference type="InterPro" id="IPR016499">
    <property type="entry name" value="NucleicA-bd_Rv2694c_prd"/>
</dbReference>
<name>A0A1V2IB56_9ACTN</name>
<feature type="domain" description="OB" evidence="1">
    <location>
        <begin position="49"/>
        <end position="121"/>
    </location>
</feature>
<dbReference type="EMBL" id="MOMC01000026">
    <property type="protein sequence ID" value="ONH30443.1"/>
    <property type="molecule type" value="Genomic_DNA"/>
</dbReference>
<dbReference type="SUPFAM" id="SSF50249">
    <property type="entry name" value="Nucleic acid-binding proteins"/>
    <property type="match status" value="1"/>
</dbReference>
<proteinExistence type="predicted"/>
<dbReference type="GO" id="GO:0003677">
    <property type="term" value="F:DNA binding"/>
    <property type="evidence" value="ECO:0007669"/>
    <property type="project" value="UniProtKB-KW"/>
</dbReference>
<keyword evidence="2" id="KW-0238">DNA-binding</keyword>
<evidence type="ECO:0000313" key="2">
    <source>
        <dbReference type="EMBL" id="ONH30443.1"/>
    </source>
</evidence>
<organism evidence="2 3">
    <name type="scientific">Pseudofrankia asymbiotica</name>
    <dbReference type="NCBI Taxonomy" id="1834516"/>
    <lineage>
        <taxon>Bacteria</taxon>
        <taxon>Bacillati</taxon>
        <taxon>Actinomycetota</taxon>
        <taxon>Actinomycetes</taxon>
        <taxon>Frankiales</taxon>
        <taxon>Frankiaceae</taxon>
        <taxon>Pseudofrankia</taxon>
    </lineage>
</organism>
<dbReference type="RefSeq" id="WP_076817132.1">
    <property type="nucleotide sequence ID" value="NZ_MOMC01000026.1"/>
</dbReference>
<dbReference type="InterPro" id="IPR004365">
    <property type="entry name" value="NA-bd_OB_tRNA"/>
</dbReference>
<evidence type="ECO:0000313" key="3">
    <source>
        <dbReference type="Proteomes" id="UP000188929"/>
    </source>
</evidence>
<dbReference type="OrthoDB" id="3268233at2"/>
<keyword evidence="3" id="KW-1185">Reference proteome</keyword>
<dbReference type="Gene3D" id="2.40.50.140">
    <property type="entry name" value="Nucleic acid-binding proteins"/>
    <property type="match status" value="1"/>
</dbReference>
<dbReference type="CDD" id="cd04488">
    <property type="entry name" value="RecG_wedge_OBF"/>
    <property type="match status" value="1"/>
</dbReference>
<dbReference type="STRING" id="1834516.BL253_14000"/>
<evidence type="ECO:0000259" key="1">
    <source>
        <dbReference type="Pfam" id="PF01336"/>
    </source>
</evidence>
<reference evidence="3" key="1">
    <citation type="submission" date="2016-10" db="EMBL/GenBank/DDBJ databases">
        <title>Frankia sp. NRRL B-16386 Genome sequencing.</title>
        <authorList>
            <person name="Ghodhbane-Gtari F."/>
            <person name="Swanson E."/>
            <person name="Gueddou A."/>
            <person name="Hezbri K."/>
            <person name="Ktari K."/>
            <person name="Nouioui I."/>
            <person name="Morris K."/>
            <person name="Simpson S."/>
            <person name="Abebe-Akele F."/>
            <person name="Thomas K."/>
            <person name="Gtari M."/>
            <person name="Tisa L.S."/>
        </authorList>
    </citation>
    <scope>NUCLEOTIDE SEQUENCE [LARGE SCALE GENOMIC DNA]</scope>
    <source>
        <strain evidence="3">NRRL B-16386</strain>
    </source>
</reference>
<dbReference type="Pfam" id="PF01336">
    <property type="entry name" value="tRNA_anti-codon"/>
    <property type="match status" value="1"/>
</dbReference>
<dbReference type="Proteomes" id="UP000188929">
    <property type="component" value="Unassembled WGS sequence"/>
</dbReference>
<dbReference type="InterPro" id="IPR012340">
    <property type="entry name" value="NA-bd_OB-fold"/>
</dbReference>
<protein>
    <submittedName>
        <fullName evidence="2">DNA-binding protein</fullName>
    </submittedName>
</protein>
<dbReference type="PIRSF" id="PIRSF006910">
    <property type="entry name" value="NA_bind_Rv2694c_prd"/>
    <property type="match status" value="1"/>
</dbReference>